<sequence length="40" mass="4326">ALVSVSVAELNPGPHGPRPGHQSSVMRFIRCNVNNFLPKV</sequence>
<reference evidence="2" key="1">
    <citation type="submission" date="2017-05" db="UniProtKB">
        <authorList>
            <consortium name="EnsemblMetazoa"/>
        </authorList>
    </citation>
    <scope>IDENTIFICATION</scope>
</reference>
<evidence type="ECO:0000313" key="2">
    <source>
        <dbReference type="EnsemblMetazoa" id="Aqu2.1.11913_001"/>
    </source>
</evidence>
<proteinExistence type="predicted"/>
<accession>A0A1X7TBH2</accession>
<dbReference type="AlphaFoldDB" id="A0A1X7TBH2"/>
<evidence type="ECO:0000256" key="1">
    <source>
        <dbReference type="SAM" id="MobiDB-lite"/>
    </source>
</evidence>
<dbReference type="InParanoid" id="A0A1X7TBH2"/>
<name>A0A1X7TBH2_AMPQE</name>
<protein>
    <submittedName>
        <fullName evidence="2">Uncharacterized protein</fullName>
    </submittedName>
</protein>
<organism evidence="2">
    <name type="scientific">Amphimedon queenslandica</name>
    <name type="common">Sponge</name>
    <dbReference type="NCBI Taxonomy" id="400682"/>
    <lineage>
        <taxon>Eukaryota</taxon>
        <taxon>Metazoa</taxon>
        <taxon>Porifera</taxon>
        <taxon>Demospongiae</taxon>
        <taxon>Heteroscleromorpha</taxon>
        <taxon>Haplosclerida</taxon>
        <taxon>Niphatidae</taxon>
        <taxon>Amphimedon</taxon>
    </lineage>
</organism>
<dbReference type="EnsemblMetazoa" id="Aqu2.1.11913_001">
    <property type="protein sequence ID" value="Aqu2.1.11913_001"/>
    <property type="gene ID" value="Aqu2.1.11913"/>
</dbReference>
<feature type="region of interest" description="Disordered" evidence="1">
    <location>
        <begin position="1"/>
        <end position="23"/>
    </location>
</feature>